<dbReference type="AlphaFoldDB" id="A0AAW1JCP0"/>
<gene>
    <name evidence="1" type="ORF">QE152_g31089</name>
</gene>
<sequence length="101" mass="12151">MQESDLKIQIYDLDRRVYVLTFLLQYINERNRNHWGFFLALNAVIRPEFGPNLFLFTLQVLPEFRDRKIPVWHALNAHISSDEVEEIRYHQIGGNQFNLTF</sequence>
<accession>A0AAW1JCP0</accession>
<comment type="caution">
    <text evidence="1">The sequence shown here is derived from an EMBL/GenBank/DDBJ whole genome shotgun (WGS) entry which is preliminary data.</text>
</comment>
<name>A0AAW1JCP0_POPJA</name>
<protein>
    <submittedName>
        <fullName evidence="1">Uncharacterized protein</fullName>
    </submittedName>
</protein>
<organism evidence="1 2">
    <name type="scientific">Popillia japonica</name>
    <name type="common">Japanese beetle</name>
    <dbReference type="NCBI Taxonomy" id="7064"/>
    <lineage>
        <taxon>Eukaryota</taxon>
        <taxon>Metazoa</taxon>
        <taxon>Ecdysozoa</taxon>
        <taxon>Arthropoda</taxon>
        <taxon>Hexapoda</taxon>
        <taxon>Insecta</taxon>
        <taxon>Pterygota</taxon>
        <taxon>Neoptera</taxon>
        <taxon>Endopterygota</taxon>
        <taxon>Coleoptera</taxon>
        <taxon>Polyphaga</taxon>
        <taxon>Scarabaeiformia</taxon>
        <taxon>Scarabaeidae</taxon>
        <taxon>Rutelinae</taxon>
        <taxon>Popillia</taxon>
    </lineage>
</organism>
<proteinExistence type="predicted"/>
<dbReference type="Proteomes" id="UP001458880">
    <property type="component" value="Unassembled WGS sequence"/>
</dbReference>
<reference evidence="1 2" key="1">
    <citation type="journal article" date="2024" name="BMC Genomics">
        <title>De novo assembly and annotation of Popillia japonica's genome with initial clues to its potential as an invasive pest.</title>
        <authorList>
            <person name="Cucini C."/>
            <person name="Boschi S."/>
            <person name="Funari R."/>
            <person name="Cardaioli E."/>
            <person name="Iannotti N."/>
            <person name="Marturano G."/>
            <person name="Paoli F."/>
            <person name="Bruttini M."/>
            <person name="Carapelli A."/>
            <person name="Frati F."/>
            <person name="Nardi F."/>
        </authorList>
    </citation>
    <scope>NUCLEOTIDE SEQUENCE [LARGE SCALE GENOMIC DNA]</scope>
    <source>
        <strain evidence="1">DMR45628</strain>
    </source>
</reference>
<dbReference type="EMBL" id="JASPKY010000432">
    <property type="protein sequence ID" value="KAK9700715.1"/>
    <property type="molecule type" value="Genomic_DNA"/>
</dbReference>
<keyword evidence="2" id="KW-1185">Reference proteome</keyword>
<evidence type="ECO:0000313" key="2">
    <source>
        <dbReference type="Proteomes" id="UP001458880"/>
    </source>
</evidence>
<evidence type="ECO:0000313" key="1">
    <source>
        <dbReference type="EMBL" id="KAK9700715.1"/>
    </source>
</evidence>